<evidence type="ECO:0000313" key="5">
    <source>
        <dbReference type="Proteomes" id="UP000794436"/>
    </source>
</evidence>
<dbReference type="OrthoDB" id="129121at2759"/>
<dbReference type="InterPro" id="IPR057626">
    <property type="entry name" value="S-S_Temptin"/>
</dbReference>
<keyword evidence="2" id="KW-0732">Signal</keyword>
<proteinExistence type="predicted"/>
<evidence type="ECO:0000313" key="4">
    <source>
        <dbReference type="EMBL" id="TMW56963.1"/>
    </source>
</evidence>
<feature type="chain" id="PRO_5035421090" description="Temptin Cys/Cys disulfide domain-containing protein" evidence="2">
    <location>
        <begin position="19"/>
        <end position="209"/>
    </location>
</feature>
<dbReference type="PANTHER" id="PTHR34737:SF2">
    <property type="entry name" value="EF-HAND DOMAIN-CONTAINING PROTEIN"/>
    <property type="match status" value="1"/>
</dbReference>
<comment type="caution">
    <text evidence="4">The sequence shown here is derived from an EMBL/GenBank/DDBJ whole genome shotgun (WGS) entry which is preliminary data.</text>
</comment>
<feature type="compositionally biased region" description="Low complexity" evidence="1">
    <location>
        <begin position="167"/>
        <end position="187"/>
    </location>
</feature>
<sequence length="209" mass="20762">MKFLAIVATAAFVGQASAKPAFLALIPGSGNVKGVSAIGHANKKGGGELSAFGAAFKKAGAKWSVELCYADSDEDGQFNGAELGDPCCEWVQETNDKLVYEKASNPGDKDSTNDEKLWASVKCADGSDPVTKFKAFTSGGAAATGSAGASNVTAPTTGTTDDDAEKATSSGSSAASTPVTTAPVPAPSSASQTILAASTALVAAAAYLL</sequence>
<dbReference type="AlphaFoldDB" id="A0A8K1C625"/>
<evidence type="ECO:0000259" key="3">
    <source>
        <dbReference type="Pfam" id="PF24784"/>
    </source>
</evidence>
<dbReference type="EMBL" id="SPLM01000144">
    <property type="protein sequence ID" value="TMW56963.1"/>
    <property type="molecule type" value="Genomic_DNA"/>
</dbReference>
<dbReference type="Proteomes" id="UP000794436">
    <property type="component" value="Unassembled WGS sequence"/>
</dbReference>
<protein>
    <recommendedName>
        <fullName evidence="3">Temptin Cys/Cys disulfide domain-containing protein</fullName>
    </recommendedName>
</protein>
<reference evidence="4" key="1">
    <citation type="submission" date="2019-03" db="EMBL/GenBank/DDBJ databases">
        <title>Long read genome sequence of the mycoparasitic Pythium oligandrum ATCC 38472 isolated from sugarbeet rhizosphere.</title>
        <authorList>
            <person name="Gaulin E."/>
        </authorList>
    </citation>
    <scope>NUCLEOTIDE SEQUENCE</scope>
    <source>
        <strain evidence="4">ATCC 38472_TT</strain>
    </source>
</reference>
<dbReference type="PANTHER" id="PTHR34737">
    <property type="entry name" value="EF-HAND DOMAIN-CONTAINING PROTEIN"/>
    <property type="match status" value="1"/>
</dbReference>
<accession>A0A8K1C625</accession>
<evidence type="ECO:0000256" key="1">
    <source>
        <dbReference type="SAM" id="MobiDB-lite"/>
    </source>
</evidence>
<dbReference type="InterPro" id="IPR055313">
    <property type="entry name" value="Temptin-like"/>
</dbReference>
<feature type="region of interest" description="Disordered" evidence="1">
    <location>
        <begin position="141"/>
        <end position="187"/>
    </location>
</feature>
<feature type="signal peptide" evidence="2">
    <location>
        <begin position="1"/>
        <end position="18"/>
    </location>
</feature>
<evidence type="ECO:0000256" key="2">
    <source>
        <dbReference type="SAM" id="SignalP"/>
    </source>
</evidence>
<organism evidence="4 5">
    <name type="scientific">Pythium oligandrum</name>
    <name type="common">Mycoparasitic fungus</name>
    <dbReference type="NCBI Taxonomy" id="41045"/>
    <lineage>
        <taxon>Eukaryota</taxon>
        <taxon>Sar</taxon>
        <taxon>Stramenopiles</taxon>
        <taxon>Oomycota</taxon>
        <taxon>Peronosporomycetes</taxon>
        <taxon>Pythiales</taxon>
        <taxon>Pythiaceae</taxon>
        <taxon>Pythium</taxon>
    </lineage>
</organism>
<gene>
    <name evidence="4" type="ORF">Poli38472_002888</name>
</gene>
<name>A0A8K1C625_PYTOL</name>
<dbReference type="Pfam" id="PF24784">
    <property type="entry name" value="Temptin_C"/>
    <property type="match status" value="1"/>
</dbReference>
<feature type="domain" description="Temptin Cys/Cys disulfide" evidence="3">
    <location>
        <begin position="17"/>
        <end position="107"/>
    </location>
</feature>
<keyword evidence="5" id="KW-1185">Reference proteome</keyword>